<evidence type="ECO:0000313" key="1">
    <source>
        <dbReference type="EMBL" id="PIS17941.1"/>
    </source>
</evidence>
<dbReference type="InterPro" id="IPR011067">
    <property type="entry name" value="Plasmid_toxin/cell-grow_inhib"/>
</dbReference>
<comment type="caution">
    <text evidence="1">The sequence shown here is derived from an EMBL/GenBank/DDBJ whole genome shotgun (WGS) entry which is preliminary data.</text>
</comment>
<reference evidence="2" key="1">
    <citation type="submission" date="2017-09" db="EMBL/GenBank/DDBJ databases">
        <title>Depth-based differentiation of microbial function through sediment-hosted aquifers and enrichment of novel symbionts in the deep terrestrial subsurface.</title>
        <authorList>
            <person name="Probst A.J."/>
            <person name="Ladd B."/>
            <person name="Jarett J.K."/>
            <person name="Geller-Mcgrath D.E."/>
            <person name="Sieber C.M.K."/>
            <person name="Emerson J.B."/>
            <person name="Anantharaman K."/>
            <person name="Thomas B.C."/>
            <person name="Malmstrom R."/>
            <person name="Stieglmeier M."/>
            <person name="Klingl A."/>
            <person name="Woyke T."/>
            <person name="Ryan C.M."/>
            <person name="Banfield J.F."/>
        </authorList>
    </citation>
    <scope>NUCLEOTIDE SEQUENCE [LARGE SCALE GENOMIC DNA]</scope>
</reference>
<dbReference type="Pfam" id="PF02452">
    <property type="entry name" value="PemK_toxin"/>
    <property type="match status" value="1"/>
</dbReference>
<dbReference type="SUPFAM" id="SSF50118">
    <property type="entry name" value="Cell growth inhibitor/plasmid maintenance toxic component"/>
    <property type="match status" value="1"/>
</dbReference>
<name>A0A2H0WZA8_9BACT</name>
<dbReference type="InterPro" id="IPR003477">
    <property type="entry name" value="PemK-like"/>
</dbReference>
<dbReference type="PANTHER" id="PTHR33988">
    <property type="entry name" value="ENDORIBONUCLEASE MAZF-RELATED"/>
    <property type="match status" value="1"/>
</dbReference>
<dbReference type="GO" id="GO:0016075">
    <property type="term" value="P:rRNA catabolic process"/>
    <property type="evidence" value="ECO:0007669"/>
    <property type="project" value="TreeGrafter"/>
</dbReference>
<proteinExistence type="predicted"/>
<dbReference type="AlphaFoldDB" id="A0A2H0WZA8"/>
<dbReference type="GO" id="GO:0003677">
    <property type="term" value="F:DNA binding"/>
    <property type="evidence" value="ECO:0007669"/>
    <property type="project" value="InterPro"/>
</dbReference>
<sequence>MPMRWRPTLLRERKMYKAGDIYLTKFHPSYGDELKKFRPCVVLFDQIDSRFVTIVPLTSQAKIHYPTAEFILKPTSTNNLEKSSLLLCWYLQSFDKKRLQKKLGELDKSDLLKLRSSLKQLLI</sequence>
<dbReference type="Gene3D" id="2.30.30.110">
    <property type="match status" value="1"/>
</dbReference>
<gene>
    <name evidence="1" type="ORF">COT54_01955</name>
</gene>
<accession>A0A2H0WZA8</accession>
<protein>
    <recommendedName>
        <fullName evidence="3">Type II toxin-antitoxin system PemK/MazF family toxin</fullName>
    </recommendedName>
</protein>
<evidence type="ECO:0008006" key="3">
    <source>
        <dbReference type="Google" id="ProtNLM"/>
    </source>
</evidence>
<dbReference type="GO" id="GO:0006402">
    <property type="term" value="P:mRNA catabolic process"/>
    <property type="evidence" value="ECO:0007669"/>
    <property type="project" value="TreeGrafter"/>
</dbReference>
<evidence type="ECO:0000313" key="2">
    <source>
        <dbReference type="Proteomes" id="UP000229574"/>
    </source>
</evidence>
<dbReference type="EMBL" id="PEYY01000081">
    <property type="protein sequence ID" value="PIS17941.1"/>
    <property type="molecule type" value="Genomic_DNA"/>
</dbReference>
<dbReference type="Proteomes" id="UP000229574">
    <property type="component" value="Unassembled WGS sequence"/>
</dbReference>
<dbReference type="GO" id="GO:0004521">
    <property type="term" value="F:RNA endonuclease activity"/>
    <property type="evidence" value="ECO:0007669"/>
    <property type="project" value="TreeGrafter"/>
</dbReference>
<organism evidence="1 2">
    <name type="scientific">Candidatus Collierbacteria bacterium CG09_land_8_20_14_0_10_46_12</name>
    <dbReference type="NCBI Taxonomy" id="1974533"/>
    <lineage>
        <taxon>Bacteria</taxon>
        <taxon>Candidatus Collieribacteriota</taxon>
    </lineage>
</organism>